<dbReference type="PANTHER" id="PTHR48079:SF6">
    <property type="entry name" value="NAD(P)-BINDING DOMAIN-CONTAINING PROTEIN-RELATED"/>
    <property type="match status" value="1"/>
</dbReference>
<dbReference type="SUPFAM" id="SSF51735">
    <property type="entry name" value="NAD(P)-binding Rossmann-fold domains"/>
    <property type="match status" value="1"/>
</dbReference>
<dbReference type="InterPro" id="IPR036291">
    <property type="entry name" value="NAD(P)-bd_dom_sf"/>
</dbReference>
<dbReference type="InterPro" id="IPR001509">
    <property type="entry name" value="Epimerase_deHydtase"/>
</dbReference>
<dbReference type="InterPro" id="IPR051783">
    <property type="entry name" value="NAD(P)-dependent_oxidoreduct"/>
</dbReference>
<protein>
    <submittedName>
        <fullName evidence="2">NAD-dependent epimerase/dehydratase family protein</fullName>
    </submittedName>
</protein>
<dbReference type="RefSeq" id="WP_347611695.1">
    <property type="nucleotide sequence ID" value="NZ_JBDPZC010000008.1"/>
</dbReference>
<accession>A0ABV0GHT6</accession>
<evidence type="ECO:0000313" key="2">
    <source>
        <dbReference type="EMBL" id="MEO3714615.1"/>
    </source>
</evidence>
<feature type="domain" description="NAD-dependent epimerase/dehydratase" evidence="1">
    <location>
        <begin position="5"/>
        <end position="231"/>
    </location>
</feature>
<dbReference type="Gene3D" id="3.40.50.720">
    <property type="entry name" value="NAD(P)-binding Rossmann-like Domain"/>
    <property type="match status" value="1"/>
</dbReference>
<reference evidence="2 3" key="1">
    <citation type="submission" date="2024-05" db="EMBL/GenBank/DDBJ databases">
        <title>Roseateles sp. 2.12 16S ribosomal RNA gene Genome sequencing and assembly.</title>
        <authorList>
            <person name="Woo H."/>
        </authorList>
    </citation>
    <scope>NUCLEOTIDE SEQUENCE [LARGE SCALE GENOMIC DNA]</scope>
    <source>
        <strain evidence="2 3">2.12</strain>
    </source>
</reference>
<dbReference type="Proteomes" id="UP001462640">
    <property type="component" value="Unassembled WGS sequence"/>
</dbReference>
<name>A0ABV0GHT6_9BURK</name>
<keyword evidence="3" id="KW-1185">Reference proteome</keyword>
<dbReference type="Pfam" id="PF01370">
    <property type="entry name" value="Epimerase"/>
    <property type="match status" value="1"/>
</dbReference>
<gene>
    <name evidence="2" type="ORF">ABDJ40_17740</name>
</gene>
<dbReference type="PANTHER" id="PTHR48079">
    <property type="entry name" value="PROTEIN YEEZ"/>
    <property type="match status" value="1"/>
</dbReference>
<comment type="caution">
    <text evidence="2">The sequence shown here is derived from an EMBL/GenBank/DDBJ whole genome shotgun (WGS) entry which is preliminary data.</text>
</comment>
<sequence>MKAPALVTGATGIVGNHIVRALLEEGHPVRVLVREASDRRALAGLAVQVFEGDVLDVDSVQRAATGCDWVFHAAAVFAYTGMAAEAQADLAVRGTRHVLLAAQRAGVGRVVVTSSSVTLGSSTVPLVLDEDAVFDEREPSDYVQSKLRQEEAAFEAGVRLGLEVLTVNPTLVIGAHDHRLGPSNANLVNYLNDPLRCTFLGGCNVVAAPDVGQAHLVAALRGEAGRRYVAGSENLRWEALHALVSELAGTFGPTLTLNHTAAYLAAAGMEAAARLAGRAPQVTRDEARMACRFYWYRHERLAALGWRPRPARKALAEALAWVLARGHVSDAVTARLRLLPEVRAAS</sequence>
<evidence type="ECO:0000259" key="1">
    <source>
        <dbReference type="Pfam" id="PF01370"/>
    </source>
</evidence>
<proteinExistence type="predicted"/>
<evidence type="ECO:0000313" key="3">
    <source>
        <dbReference type="Proteomes" id="UP001462640"/>
    </source>
</evidence>
<organism evidence="2 3">
    <name type="scientific">Roseateles flavus</name>
    <dbReference type="NCBI Taxonomy" id="3149041"/>
    <lineage>
        <taxon>Bacteria</taxon>
        <taxon>Pseudomonadati</taxon>
        <taxon>Pseudomonadota</taxon>
        <taxon>Betaproteobacteria</taxon>
        <taxon>Burkholderiales</taxon>
        <taxon>Sphaerotilaceae</taxon>
        <taxon>Roseateles</taxon>
    </lineage>
</organism>
<dbReference type="EMBL" id="JBDPZC010000008">
    <property type="protein sequence ID" value="MEO3714615.1"/>
    <property type="molecule type" value="Genomic_DNA"/>
</dbReference>